<feature type="domain" description="PAS" evidence="9">
    <location>
        <begin position="340"/>
        <end position="411"/>
    </location>
</feature>
<dbReference type="RefSeq" id="WP_311663580.1">
    <property type="nucleotide sequence ID" value="NZ_JAVRHT010000020.1"/>
</dbReference>
<dbReference type="CDD" id="cd16922">
    <property type="entry name" value="HATPase_EvgS-ArcB-TorS-like"/>
    <property type="match status" value="1"/>
</dbReference>
<dbReference type="InterPro" id="IPR005467">
    <property type="entry name" value="His_kinase_dom"/>
</dbReference>
<dbReference type="InterPro" id="IPR000014">
    <property type="entry name" value="PAS"/>
</dbReference>
<dbReference type="EC" id="2.7.13.3" evidence="2"/>
<dbReference type="SMART" id="SM00387">
    <property type="entry name" value="HATPase_c"/>
    <property type="match status" value="1"/>
</dbReference>
<organism evidence="11 12">
    <name type="scientific">Rubrivirga litoralis</name>
    <dbReference type="NCBI Taxonomy" id="3075598"/>
    <lineage>
        <taxon>Bacteria</taxon>
        <taxon>Pseudomonadati</taxon>
        <taxon>Rhodothermota</taxon>
        <taxon>Rhodothermia</taxon>
        <taxon>Rhodothermales</taxon>
        <taxon>Rubricoccaceae</taxon>
        <taxon>Rubrivirga</taxon>
    </lineage>
</organism>
<dbReference type="CDD" id="cd00130">
    <property type="entry name" value="PAS"/>
    <property type="match status" value="2"/>
</dbReference>
<keyword evidence="6" id="KW-1133">Transmembrane helix</keyword>
<dbReference type="SMART" id="SM00086">
    <property type="entry name" value="PAC"/>
    <property type="match status" value="2"/>
</dbReference>
<dbReference type="InterPro" id="IPR001610">
    <property type="entry name" value="PAC"/>
</dbReference>
<evidence type="ECO:0000259" key="10">
    <source>
        <dbReference type="PROSITE" id="PS50113"/>
    </source>
</evidence>
<dbReference type="InterPro" id="IPR036890">
    <property type="entry name" value="HATPase_C_sf"/>
</dbReference>
<dbReference type="PANTHER" id="PTHR45339:SF1">
    <property type="entry name" value="HYBRID SIGNAL TRANSDUCTION HISTIDINE KINASE J"/>
    <property type="match status" value="1"/>
</dbReference>
<dbReference type="PROSITE" id="PS50112">
    <property type="entry name" value="PAS"/>
    <property type="match status" value="1"/>
</dbReference>
<evidence type="ECO:0000256" key="6">
    <source>
        <dbReference type="SAM" id="Phobius"/>
    </source>
</evidence>
<feature type="modified residue" description="4-aspartylphosphate" evidence="5">
    <location>
        <position position="786"/>
    </location>
</feature>
<feature type="transmembrane region" description="Helical" evidence="6">
    <location>
        <begin position="78"/>
        <end position="98"/>
    </location>
</feature>
<feature type="modified residue" description="4-aspartylphosphate" evidence="5">
    <location>
        <position position="931"/>
    </location>
</feature>
<feature type="domain" description="PAC" evidence="10">
    <location>
        <begin position="415"/>
        <end position="467"/>
    </location>
</feature>
<feature type="transmembrane region" description="Helical" evidence="6">
    <location>
        <begin position="51"/>
        <end position="71"/>
    </location>
</feature>
<protein>
    <recommendedName>
        <fullName evidence="2">histidine kinase</fullName>
        <ecNumber evidence="2">2.7.13.3</ecNumber>
    </recommendedName>
</protein>
<feature type="transmembrane region" description="Helical" evidence="6">
    <location>
        <begin position="131"/>
        <end position="150"/>
    </location>
</feature>
<dbReference type="SMART" id="SM00091">
    <property type="entry name" value="PAS"/>
    <property type="match status" value="2"/>
</dbReference>
<feature type="domain" description="Response regulatory" evidence="8">
    <location>
        <begin position="877"/>
        <end position="997"/>
    </location>
</feature>
<dbReference type="InterPro" id="IPR003661">
    <property type="entry name" value="HisK_dim/P_dom"/>
</dbReference>
<dbReference type="Pfam" id="PF08448">
    <property type="entry name" value="PAS_4"/>
    <property type="match status" value="2"/>
</dbReference>
<dbReference type="InterPro" id="IPR001789">
    <property type="entry name" value="Sig_transdc_resp-reg_receiver"/>
</dbReference>
<keyword evidence="3 5" id="KW-0597">Phosphoprotein</keyword>
<dbReference type="SMART" id="SM00448">
    <property type="entry name" value="REC"/>
    <property type="match status" value="2"/>
</dbReference>
<dbReference type="CDD" id="cd17546">
    <property type="entry name" value="REC_hyHK_CKI1_RcsC-like"/>
    <property type="match status" value="1"/>
</dbReference>
<name>A0ABU3BRY6_9BACT</name>
<dbReference type="Gene3D" id="3.30.565.10">
    <property type="entry name" value="Histidine kinase-like ATPase, C-terminal domain"/>
    <property type="match status" value="1"/>
</dbReference>
<evidence type="ECO:0000256" key="5">
    <source>
        <dbReference type="PROSITE-ProRule" id="PRU00169"/>
    </source>
</evidence>
<dbReference type="PROSITE" id="PS50113">
    <property type="entry name" value="PAC"/>
    <property type="match status" value="2"/>
</dbReference>
<dbReference type="PRINTS" id="PR00344">
    <property type="entry name" value="BCTRLSENSOR"/>
</dbReference>
<keyword evidence="12" id="KW-1185">Reference proteome</keyword>
<dbReference type="SUPFAM" id="SSF55785">
    <property type="entry name" value="PYP-like sensor domain (PAS domain)"/>
    <property type="match status" value="2"/>
</dbReference>
<dbReference type="Pfam" id="PF00512">
    <property type="entry name" value="HisKA"/>
    <property type="match status" value="1"/>
</dbReference>
<dbReference type="PANTHER" id="PTHR45339">
    <property type="entry name" value="HYBRID SIGNAL TRANSDUCTION HISTIDINE KINASE J"/>
    <property type="match status" value="1"/>
</dbReference>
<sequence length="1006" mass="105427">MPTAPPAPPATEAMTPSALRAHRLMILLAAVAAITLWVMDRLGGRVYDDPLAYRLVISGAAATVLVLTYVSDGVRQRLRGITLTIAYAAALFFGWAAVRNGLDTNWTSTHLLATALTGLVIAQLARTERELFGSLAALALTLFIPAAWTAPPVGELALPLASLATTVAFFLTALGIVSVARLRDLQALRESQDALSASYGRLVAATEEAESRRRLLQTVVDAIPDAIFAVDRDGRFIAANATGAEQTSAGSVEGLFGKTAHDVLPPDIAKTMHEERLPIFETGEAIVGVEHAVTARDGRELSVLTTRVPLRDGGGAVVGVVGVTRDVTDERRAQAAVEDQKRLLQATIDALPLSVFVHDEEGRLVLANARPAQIYSGATVEDILGKRPADLLPAPIAREVGRRLRDILDRNEAGCPFEHSLVDRAGRARTVEAVHVPLRDAAGGAVGAIAVVRDVTEAKAARTALLEAKEAAEASTQAKSEFLANMSHEIRTPMNGVIGMTSLLLDTDLDDEQRGFVETVRTSGDALLTLINDILDFSKIEAGHLDLEETPFDVRQAVEDALDLVAQPAAEKGVELAYVVEDGVPGAVVGDASRVRQVLVNLLSNAVKFTHEGSVCVRVSAAPPDVEAGGRTALRVAVEDTGIGIEADKLDHVFGSFTQADASTTRRFGGTGLGLAISKRLVELMGGEIWAESEPDVGSTFAFTVEATVAPSERRVFLRPEQPALAGRRVLVVDDHAVNREIVVRLAARWGMRADAVASGAEAVAAVADAADAASGADPYDLVVLDMQMPDLDGLGVAAALRAGPAPPPLMVLLTSVARDAALRERAEAAGVHAVLYKPTKPALLYDVLVGAFAGPGRAAPPPAPAAERGGAGGAVAVLLAEDNVVNQKVALRILERLGHGADVAANGAEAVAAVQARAARGRPYDLVLMDVQMPELDGLDATRQIRSADVAQPRVVALTANAMRGDRERCLAAGADDYLTKPVKLDDLRAVLADVAAAGGGAVAA</sequence>
<dbReference type="InterPro" id="IPR036097">
    <property type="entry name" value="HisK_dim/P_sf"/>
</dbReference>
<evidence type="ECO:0000256" key="2">
    <source>
        <dbReference type="ARBA" id="ARBA00012438"/>
    </source>
</evidence>
<dbReference type="InterPro" id="IPR013656">
    <property type="entry name" value="PAS_4"/>
</dbReference>
<evidence type="ECO:0000256" key="3">
    <source>
        <dbReference type="ARBA" id="ARBA00022553"/>
    </source>
</evidence>
<evidence type="ECO:0000259" key="7">
    <source>
        <dbReference type="PROSITE" id="PS50109"/>
    </source>
</evidence>
<feature type="domain" description="PAC" evidence="10">
    <location>
        <begin position="287"/>
        <end position="339"/>
    </location>
</feature>
<dbReference type="InterPro" id="IPR035965">
    <property type="entry name" value="PAS-like_dom_sf"/>
</dbReference>
<dbReference type="SUPFAM" id="SSF52172">
    <property type="entry name" value="CheY-like"/>
    <property type="match status" value="2"/>
</dbReference>
<keyword evidence="4" id="KW-0902">Two-component regulatory system</keyword>
<comment type="catalytic activity">
    <reaction evidence="1">
        <text>ATP + protein L-histidine = ADP + protein N-phospho-L-histidine.</text>
        <dbReference type="EC" id="2.7.13.3"/>
    </reaction>
</comment>
<dbReference type="SUPFAM" id="SSF55874">
    <property type="entry name" value="ATPase domain of HSP90 chaperone/DNA topoisomerase II/histidine kinase"/>
    <property type="match status" value="1"/>
</dbReference>
<dbReference type="CDD" id="cd00082">
    <property type="entry name" value="HisKA"/>
    <property type="match status" value="1"/>
</dbReference>
<dbReference type="CDD" id="cd00156">
    <property type="entry name" value="REC"/>
    <property type="match status" value="1"/>
</dbReference>
<dbReference type="PROSITE" id="PS50109">
    <property type="entry name" value="HIS_KIN"/>
    <property type="match status" value="1"/>
</dbReference>
<feature type="transmembrane region" description="Helical" evidence="6">
    <location>
        <begin position="104"/>
        <end position="124"/>
    </location>
</feature>
<dbReference type="NCBIfam" id="TIGR00229">
    <property type="entry name" value="sensory_box"/>
    <property type="match status" value="2"/>
</dbReference>
<dbReference type="InterPro" id="IPR011006">
    <property type="entry name" value="CheY-like_superfamily"/>
</dbReference>
<feature type="domain" description="Histidine kinase" evidence="7">
    <location>
        <begin position="485"/>
        <end position="709"/>
    </location>
</feature>
<evidence type="ECO:0000259" key="9">
    <source>
        <dbReference type="PROSITE" id="PS50112"/>
    </source>
</evidence>
<reference evidence="11 12" key="1">
    <citation type="submission" date="2023-09" db="EMBL/GenBank/DDBJ databases">
        <authorList>
            <person name="Rey-Velasco X."/>
        </authorList>
    </citation>
    <scope>NUCLEOTIDE SEQUENCE [LARGE SCALE GENOMIC DNA]</scope>
    <source>
        <strain evidence="11 12">F394</strain>
    </source>
</reference>
<dbReference type="PROSITE" id="PS50110">
    <property type="entry name" value="RESPONSE_REGULATORY"/>
    <property type="match status" value="2"/>
</dbReference>
<proteinExistence type="predicted"/>
<evidence type="ECO:0000256" key="1">
    <source>
        <dbReference type="ARBA" id="ARBA00000085"/>
    </source>
</evidence>
<dbReference type="EMBL" id="JAVRHT010000020">
    <property type="protein sequence ID" value="MDT0632033.1"/>
    <property type="molecule type" value="Genomic_DNA"/>
</dbReference>
<evidence type="ECO:0000313" key="12">
    <source>
        <dbReference type="Proteomes" id="UP001267426"/>
    </source>
</evidence>
<dbReference type="Pfam" id="PF00072">
    <property type="entry name" value="Response_reg"/>
    <property type="match status" value="2"/>
</dbReference>
<dbReference type="InterPro" id="IPR004358">
    <property type="entry name" value="Sig_transdc_His_kin-like_C"/>
</dbReference>
<evidence type="ECO:0000259" key="8">
    <source>
        <dbReference type="PROSITE" id="PS50110"/>
    </source>
</evidence>
<dbReference type="Gene3D" id="1.10.287.130">
    <property type="match status" value="1"/>
</dbReference>
<dbReference type="Proteomes" id="UP001267426">
    <property type="component" value="Unassembled WGS sequence"/>
</dbReference>
<dbReference type="SUPFAM" id="SSF47384">
    <property type="entry name" value="Homodimeric domain of signal transducing histidine kinase"/>
    <property type="match status" value="1"/>
</dbReference>
<accession>A0ABU3BRY6</accession>
<dbReference type="InterPro" id="IPR003594">
    <property type="entry name" value="HATPase_dom"/>
</dbReference>
<dbReference type="SMART" id="SM00388">
    <property type="entry name" value="HisKA"/>
    <property type="match status" value="1"/>
</dbReference>
<feature type="domain" description="Response regulatory" evidence="8">
    <location>
        <begin position="729"/>
        <end position="853"/>
    </location>
</feature>
<keyword evidence="6" id="KW-0812">Transmembrane</keyword>
<dbReference type="Gene3D" id="3.40.50.2300">
    <property type="match status" value="2"/>
</dbReference>
<feature type="transmembrane region" description="Helical" evidence="6">
    <location>
        <begin position="156"/>
        <end position="180"/>
    </location>
</feature>
<dbReference type="InterPro" id="IPR000700">
    <property type="entry name" value="PAS-assoc_C"/>
</dbReference>
<evidence type="ECO:0000256" key="4">
    <source>
        <dbReference type="ARBA" id="ARBA00023012"/>
    </source>
</evidence>
<feature type="transmembrane region" description="Helical" evidence="6">
    <location>
        <begin position="21"/>
        <end position="39"/>
    </location>
</feature>
<evidence type="ECO:0000313" key="11">
    <source>
        <dbReference type="EMBL" id="MDT0632033.1"/>
    </source>
</evidence>
<keyword evidence="6" id="KW-0472">Membrane</keyword>
<dbReference type="Pfam" id="PF02518">
    <property type="entry name" value="HATPase_c"/>
    <property type="match status" value="1"/>
</dbReference>
<gene>
    <name evidence="11" type="ORF">RM540_09780</name>
</gene>
<dbReference type="Gene3D" id="3.30.450.20">
    <property type="entry name" value="PAS domain"/>
    <property type="match status" value="2"/>
</dbReference>
<comment type="caution">
    <text evidence="11">The sequence shown here is derived from an EMBL/GenBank/DDBJ whole genome shotgun (WGS) entry which is preliminary data.</text>
</comment>